<evidence type="ECO:0000313" key="15">
    <source>
        <dbReference type="EMBL" id="BAN55392.1"/>
    </source>
</evidence>
<evidence type="ECO:0000259" key="13">
    <source>
        <dbReference type="PROSITE" id="PS50111"/>
    </source>
</evidence>
<protein>
    <submittedName>
        <fullName evidence="15">Methyl-accepting chemotaxis transducer</fullName>
    </submittedName>
</protein>
<evidence type="ECO:0000256" key="4">
    <source>
        <dbReference type="ARBA" id="ARBA00022500"/>
    </source>
</evidence>
<evidence type="ECO:0000256" key="10">
    <source>
        <dbReference type="PROSITE-ProRule" id="PRU00284"/>
    </source>
</evidence>
<keyword evidence="6 12" id="KW-1133">Transmembrane helix</keyword>
<dbReference type="Gene3D" id="1.10.287.950">
    <property type="entry name" value="Methyl-accepting chemotaxis protein"/>
    <property type="match status" value="1"/>
</dbReference>
<dbReference type="Pfam" id="PF00015">
    <property type="entry name" value="MCPsignal"/>
    <property type="match status" value="1"/>
</dbReference>
<dbReference type="CDD" id="cd12912">
    <property type="entry name" value="PDC2_MCP_like"/>
    <property type="match status" value="1"/>
</dbReference>
<feature type="domain" description="Methyl-accepting transducer" evidence="13">
    <location>
        <begin position="356"/>
        <end position="592"/>
    </location>
</feature>
<gene>
    <name evidence="15" type="ORF">PP4_35390</name>
</gene>
<reference evidence="15 16" key="1">
    <citation type="journal article" date="2014" name="Genome Announc.">
        <title>The Complete Genome Sequence of Pseudomonas putida NBRC 14164T Confirms High Intraspecies Variation.</title>
        <authorList>
            <person name="Ohji S."/>
            <person name="Yamazoe A."/>
            <person name="Hosoyama A."/>
            <person name="Tsuchikane K."/>
            <person name="Ezaki T."/>
            <person name="Fujita N."/>
        </authorList>
    </citation>
    <scope>NUCLEOTIDE SEQUENCE [LARGE SCALE GENOMIC DNA]</scope>
    <source>
        <strain evidence="15 16">NBRC 14164</strain>
    </source>
</reference>
<dbReference type="PROSITE" id="PS50111">
    <property type="entry name" value="CHEMOTAXIS_TRANSDUC_2"/>
    <property type="match status" value="1"/>
</dbReference>
<keyword evidence="4" id="KW-0145">Chemotaxis</keyword>
<evidence type="ECO:0000256" key="11">
    <source>
        <dbReference type="SAM" id="MobiDB-lite"/>
    </source>
</evidence>
<keyword evidence="2" id="KW-1003">Cell membrane</keyword>
<evidence type="ECO:0000256" key="7">
    <source>
        <dbReference type="ARBA" id="ARBA00023136"/>
    </source>
</evidence>
<evidence type="ECO:0000259" key="14">
    <source>
        <dbReference type="PROSITE" id="PS50885"/>
    </source>
</evidence>
<feature type="domain" description="HAMP" evidence="14">
    <location>
        <begin position="299"/>
        <end position="351"/>
    </location>
</feature>
<dbReference type="CDD" id="cd11386">
    <property type="entry name" value="MCP_signal"/>
    <property type="match status" value="1"/>
</dbReference>
<evidence type="ECO:0000256" key="3">
    <source>
        <dbReference type="ARBA" id="ARBA00022481"/>
    </source>
</evidence>
<dbReference type="InterPro" id="IPR004089">
    <property type="entry name" value="MCPsignal_dom"/>
</dbReference>
<dbReference type="CDD" id="cd06225">
    <property type="entry name" value="HAMP"/>
    <property type="match status" value="1"/>
</dbReference>
<dbReference type="Proteomes" id="UP000016702">
    <property type="component" value="Chromosome"/>
</dbReference>
<feature type="region of interest" description="Disordered" evidence="11">
    <location>
        <begin position="405"/>
        <end position="424"/>
    </location>
</feature>
<dbReference type="GeneID" id="45525022"/>
<organism evidence="15 16">
    <name type="scientific">Pseudomonas putida NBRC 14164</name>
    <dbReference type="NCBI Taxonomy" id="1211579"/>
    <lineage>
        <taxon>Bacteria</taxon>
        <taxon>Pseudomonadati</taxon>
        <taxon>Pseudomonadota</taxon>
        <taxon>Gammaproteobacteria</taxon>
        <taxon>Pseudomonadales</taxon>
        <taxon>Pseudomonadaceae</taxon>
        <taxon>Pseudomonas</taxon>
    </lineage>
</organism>
<evidence type="ECO:0000256" key="9">
    <source>
        <dbReference type="ARBA" id="ARBA00029447"/>
    </source>
</evidence>
<evidence type="ECO:0000256" key="5">
    <source>
        <dbReference type="ARBA" id="ARBA00022692"/>
    </source>
</evidence>
<dbReference type="SUPFAM" id="SSF103190">
    <property type="entry name" value="Sensory domain-like"/>
    <property type="match status" value="1"/>
</dbReference>
<evidence type="ECO:0000256" key="12">
    <source>
        <dbReference type="SAM" id="Phobius"/>
    </source>
</evidence>
<dbReference type="PANTHER" id="PTHR32089:SF39">
    <property type="entry name" value="METHYL-ACCEPTING CHEMOTAXIS PROTEIN HLYB"/>
    <property type="match status" value="1"/>
</dbReference>
<keyword evidence="7 12" id="KW-0472">Membrane</keyword>
<dbReference type="SMART" id="SM00283">
    <property type="entry name" value="MA"/>
    <property type="match status" value="1"/>
</dbReference>
<feature type="transmembrane region" description="Helical" evidence="12">
    <location>
        <begin position="277"/>
        <end position="300"/>
    </location>
</feature>
<evidence type="ECO:0000313" key="16">
    <source>
        <dbReference type="Proteomes" id="UP000016702"/>
    </source>
</evidence>
<dbReference type="CDD" id="cd12913">
    <property type="entry name" value="PDC1_MCP_like"/>
    <property type="match status" value="1"/>
</dbReference>
<dbReference type="PANTHER" id="PTHR32089">
    <property type="entry name" value="METHYL-ACCEPTING CHEMOTAXIS PROTEIN MCPB"/>
    <property type="match status" value="1"/>
</dbReference>
<keyword evidence="8 10" id="KW-0807">Transducer</keyword>
<dbReference type="InterPro" id="IPR029151">
    <property type="entry name" value="Sensor-like_sf"/>
</dbReference>
<accession>A0ABM7EHS8</accession>
<dbReference type="RefSeq" id="WP_016500578.1">
    <property type="nucleotide sequence ID" value="NC_021505.1"/>
</dbReference>
<comment type="similarity">
    <text evidence="9">Belongs to the methyl-accepting chemotaxis (MCP) protein family.</text>
</comment>
<dbReference type="Gene3D" id="3.30.450.20">
    <property type="entry name" value="PAS domain"/>
    <property type="match status" value="2"/>
</dbReference>
<keyword evidence="3" id="KW-0488">Methylation</keyword>
<dbReference type="Pfam" id="PF02743">
    <property type="entry name" value="dCache_1"/>
    <property type="match status" value="1"/>
</dbReference>
<dbReference type="InterPro" id="IPR003660">
    <property type="entry name" value="HAMP_dom"/>
</dbReference>
<dbReference type="Pfam" id="PF00672">
    <property type="entry name" value="HAMP"/>
    <property type="match status" value="1"/>
</dbReference>
<dbReference type="PROSITE" id="PS50885">
    <property type="entry name" value="HAMP"/>
    <property type="match status" value="1"/>
</dbReference>
<dbReference type="EMBL" id="AP013070">
    <property type="protein sequence ID" value="BAN55392.1"/>
    <property type="molecule type" value="Genomic_DNA"/>
</dbReference>
<dbReference type="InterPro" id="IPR033479">
    <property type="entry name" value="dCache_1"/>
</dbReference>
<keyword evidence="16" id="KW-1185">Reference proteome</keyword>
<sequence>MNLKFRHKILLSACGVVVLAFALFTLYNDYLQRNTIRQNIEASVQQSGALTASSVQNWMSGRILVLENLAQDIGQQGAGDTLAGLIEQPSYTRNFLFTYLGQANGVFTQRPDTQMPAGYDPRQRPWYGAAANAGQTVLTAPYQGAVGGLMVTIATPVKSKNNGELLGVVGGDVTLDTLVEIINSVDFGGIGHAFLADANGQVIVSPDKDQVMKNLKDIYPGSNLRVAAGMQDVTLNGQDRIISFAPVAGLPSAQWYIGLSIDKDKAYAALSQFRTSAIIAMLIAVAAIAGLLGLLIPVLMSPLTTMGRAMRDIAEGEGDLTRRLTVQNKDEFGELATSFNRFVERIHASISEVSSATRLVHDLSEKVVSASNASISGSEEQSMRTNSVAAAINELGAATQEIARNAADASQHASGASEQAHGGREVVEEAISAMTALSQRISESCAQIETLNASTDEIGKILDVIKGISQQTNLLALNAAIEAARAGEAGRGFAVVADEVRNLAHRTQESAEEIHRMITSLQVGSREAVHTMNTSQVSSEQTVQVANQAGVRLASVTQRIGEIDGMNQSVATATEEQTAVVESLNLDITQINALNQQGVENLNDTLRHCDQLAQQAGRLKQLVGSFRI</sequence>
<proteinExistence type="inferred from homology"/>
<dbReference type="SUPFAM" id="SSF58104">
    <property type="entry name" value="Methyl-accepting chemotaxis protein (MCP) signaling domain"/>
    <property type="match status" value="1"/>
</dbReference>
<evidence type="ECO:0000256" key="6">
    <source>
        <dbReference type="ARBA" id="ARBA00022989"/>
    </source>
</evidence>
<dbReference type="SMART" id="SM00304">
    <property type="entry name" value="HAMP"/>
    <property type="match status" value="2"/>
</dbReference>
<evidence type="ECO:0000256" key="1">
    <source>
        <dbReference type="ARBA" id="ARBA00004651"/>
    </source>
</evidence>
<keyword evidence="5 12" id="KW-0812">Transmembrane</keyword>
<comment type="subcellular location">
    <subcellularLocation>
        <location evidence="1">Cell membrane</location>
        <topology evidence="1">Multi-pass membrane protein</topology>
    </subcellularLocation>
</comment>
<name>A0ABM7EHS8_PSEPU</name>
<evidence type="ECO:0000256" key="8">
    <source>
        <dbReference type="ARBA" id="ARBA00023224"/>
    </source>
</evidence>
<evidence type="ECO:0000256" key="2">
    <source>
        <dbReference type="ARBA" id="ARBA00022475"/>
    </source>
</evidence>
<feature type="transmembrane region" description="Helical" evidence="12">
    <location>
        <begin position="9"/>
        <end position="27"/>
    </location>
</feature>